<dbReference type="InterPro" id="IPR045860">
    <property type="entry name" value="Snake_toxin-like_sf"/>
</dbReference>
<evidence type="ECO:0000313" key="2">
    <source>
        <dbReference type="EMBL" id="RTG89113.1"/>
    </source>
</evidence>
<keyword evidence="1" id="KW-0472">Membrane</keyword>
<dbReference type="Proteomes" id="UP000290809">
    <property type="component" value="Unassembled WGS sequence"/>
</dbReference>
<evidence type="ECO:0000313" key="3">
    <source>
        <dbReference type="Proteomes" id="UP000290809"/>
    </source>
</evidence>
<comment type="caution">
    <text evidence="2">The sequence shown here is derived from an EMBL/GenBank/DDBJ whole genome shotgun (WGS) entry which is preliminary data.</text>
</comment>
<reference evidence="2 3" key="1">
    <citation type="journal article" date="2019" name="PLoS Pathog.">
        <title>Genome sequence of the bovine parasite Schistosoma bovis Tanzania.</title>
        <authorList>
            <person name="Oey H."/>
            <person name="Zakrzewski M."/>
            <person name="Gobert G."/>
            <person name="Gravermann K."/>
            <person name="Stoye J."/>
            <person name="Jones M."/>
            <person name="Mcmanus D."/>
            <person name="Krause L."/>
        </authorList>
    </citation>
    <scope>NUCLEOTIDE SEQUENCE [LARGE SCALE GENOMIC DNA]</scope>
    <source>
        <strain evidence="2 3">TAN1997</strain>
    </source>
</reference>
<evidence type="ECO:0000256" key="1">
    <source>
        <dbReference type="SAM" id="Phobius"/>
    </source>
</evidence>
<protein>
    <submittedName>
        <fullName evidence="2">Uncharacterized protein</fullName>
    </submittedName>
</protein>
<accession>A0A430QN22</accession>
<keyword evidence="1" id="KW-0812">Transmembrane</keyword>
<dbReference type="EMBL" id="QMKO01001525">
    <property type="protein sequence ID" value="RTG89113.1"/>
    <property type="molecule type" value="Genomic_DNA"/>
</dbReference>
<proteinExistence type="predicted"/>
<sequence>MMYMAQFLLVISLIIININYNLTPKVLNLRLQLVKLSMTTILHQNNSYILGIINFLIFVDVPVYLSLNCYSCLLCPDPFDPSSRLVHNESNCQWCAKLEVPHYFNPIRQCTPKCDFEYFSETYPKLTYHCCQNNYCNKSIKKNPIIIHHILLITIIIIYLFHYL</sequence>
<keyword evidence="1" id="KW-1133">Transmembrane helix</keyword>
<feature type="transmembrane region" description="Helical" evidence="1">
    <location>
        <begin position="48"/>
        <end position="67"/>
    </location>
</feature>
<organism evidence="2 3">
    <name type="scientific">Schistosoma bovis</name>
    <name type="common">Blood fluke</name>
    <dbReference type="NCBI Taxonomy" id="6184"/>
    <lineage>
        <taxon>Eukaryota</taxon>
        <taxon>Metazoa</taxon>
        <taxon>Spiralia</taxon>
        <taxon>Lophotrochozoa</taxon>
        <taxon>Platyhelminthes</taxon>
        <taxon>Trematoda</taxon>
        <taxon>Digenea</taxon>
        <taxon>Strigeidida</taxon>
        <taxon>Schistosomatoidea</taxon>
        <taxon>Schistosomatidae</taxon>
        <taxon>Schistosoma</taxon>
    </lineage>
</organism>
<keyword evidence="3" id="KW-1185">Reference proteome</keyword>
<feature type="transmembrane region" description="Helical" evidence="1">
    <location>
        <begin position="145"/>
        <end position="163"/>
    </location>
</feature>
<dbReference type="AlphaFoldDB" id="A0A430QN22"/>
<dbReference type="SUPFAM" id="SSF57302">
    <property type="entry name" value="Snake toxin-like"/>
    <property type="match status" value="1"/>
</dbReference>
<gene>
    <name evidence="2" type="ORF">DC041_0003552</name>
</gene>
<name>A0A430QN22_SCHBO</name>